<name>A0A1D1VDT5_RAMVA</name>
<keyword evidence="2" id="KW-1185">Reference proteome</keyword>
<organism evidence="1 2">
    <name type="scientific">Ramazzottius varieornatus</name>
    <name type="common">Water bear</name>
    <name type="synonym">Tardigrade</name>
    <dbReference type="NCBI Taxonomy" id="947166"/>
    <lineage>
        <taxon>Eukaryota</taxon>
        <taxon>Metazoa</taxon>
        <taxon>Ecdysozoa</taxon>
        <taxon>Tardigrada</taxon>
        <taxon>Eutardigrada</taxon>
        <taxon>Parachela</taxon>
        <taxon>Hypsibioidea</taxon>
        <taxon>Ramazzottiidae</taxon>
        <taxon>Ramazzottius</taxon>
    </lineage>
</organism>
<evidence type="ECO:0000313" key="1">
    <source>
        <dbReference type="EMBL" id="GAU99814.1"/>
    </source>
</evidence>
<evidence type="ECO:0000313" key="2">
    <source>
        <dbReference type="Proteomes" id="UP000186922"/>
    </source>
</evidence>
<sequence>MENILTTQVSEDTDVPSVLHTHHQDIAITNTWMTALYDIYAPIFHTQGQAQLFRTNPSIINYFCDGTVTNVVYPEAAYPHYRGHLDLDPNINYTERYHHLLQYARPAHILRRGQQLVKAMTINTYLLPCLIIQPRETMMPEWHDLSAEFFTAFDMPEELLQLL</sequence>
<dbReference type="EMBL" id="BDGG01000005">
    <property type="protein sequence ID" value="GAU99814.1"/>
    <property type="molecule type" value="Genomic_DNA"/>
</dbReference>
<gene>
    <name evidence="1" type="primary">RvY_10756-1</name>
    <name evidence="1" type="synonym">RvY_10756.1</name>
    <name evidence="1" type="ORF">RvY_10756</name>
</gene>
<accession>A0A1D1VDT5</accession>
<dbReference type="Proteomes" id="UP000186922">
    <property type="component" value="Unassembled WGS sequence"/>
</dbReference>
<reference evidence="1 2" key="1">
    <citation type="journal article" date="2016" name="Nat. Commun.">
        <title>Extremotolerant tardigrade genome and improved radiotolerance of human cultured cells by tardigrade-unique protein.</title>
        <authorList>
            <person name="Hashimoto T."/>
            <person name="Horikawa D.D."/>
            <person name="Saito Y."/>
            <person name="Kuwahara H."/>
            <person name="Kozuka-Hata H."/>
            <person name="Shin-I T."/>
            <person name="Minakuchi Y."/>
            <person name="Ohishi K."/>
            <person name="Motoyama A."/>
            <person name="Aizu T."/>
            <person name="Enomoto A."/>
            <person name="Kondo K."/>
            <person name="Tanaka S."/>
            <person name="Hara Y."/>
            <person name="Koshikawa S."/>
            <person name="Sagara H."/>
            <person name="Miura T."/>
            <person name="Yokobori S."/>
            <person name="Miyagawa K."/>
            <person name="Suzuki Y."/>
            <person name="Kubo T."/>
            <person name="Oyama M."/>
            <person name="Kohara Y."/>
            <person name="Fujiyama A."/>
            <person name="Arakawa K."/>
            <person name="Katayama T."/>
            <person name="Toyoda A."/>
            <person name="Kunieda T."/>
        </authorList>
    </citation>
    <scope>NUCLEOTIDE SEQUENCE [LARGE SCALE GENOMIC DNA]</scope>
    <source>
        <strain evidence="1 2">YOKOZUNA-1</strain>
    </source>
</reference>
<protein>
    <submittedName>
        <fullName evidence="1">Uncharacterized protein</fullName>
    </submittedName>
</protein>
<dbReference type="AlphaFoldDB" id="A0A1D1VDT5"/>
<proteinExistence type="predicted"/>
<comment type="caution">
    <text evidence="1">The sequence shown here is derived from an EMBL/GenBank/DDBJ whole genome shotgun (WGS) entry which is preliminary data.</text>
</comment>